<gene>
    <name evidence="1" type="ORF">DMW51_26865</name>
</gene>
<reference evidence="1" key="2">
    <citation type="submission" date="2018-06" db="EMBL/GenBank/DDBJ databases">
        <authorList>
            <person name="Martins R.C."/>
            <person name="Perdigao-Neto L.V."/>
            <person name="Costa S.F."/>
            <person name="Levin A.S.S."/>
        </authorList>
    </citation>
    <scope>NUCLEOTIDE SEQUENCE</scope>
    <source>
        <strain evidence="1">1283</strain>
    </source>
</reference>
<reference evidence="1" key="1">
    <citation type="submission" date="2018-06" db="EMBL/GenBank/DDBJ databases">
        <title>Serratia marcescens genome sequencing and assembly.</title>
        <authorList>
            <person name="Martins R.C.R."/>
            <person name="Perdigao-Neto L.V."/>
            <person name="Costa S.F."/>
            <person name="Levin A.S.S."/>
        </authorList>
    </citation>
    <scope>NUCLEOTIDE SEQUENCE</scope>
    <source>
        <strain evidence="1">1283</strain>
    </source>
</reference>
<name>A0ABX5N6F0_SERMA</name>
<proteinExistence type="predicted"/>
<organism evidence="1 2">
    <name type="scientific">Serratia marcescens</name>
    <dbReference type="NCBI Taxonomy" id="615"/>
    <lineage>
        <taxon>Bacteria</taxon>
        <taxon>Pseudomonadati</taxon>
        <taxon>Pseudomonadota</taxon>
        <taxon>Gammaproteobacteria</taxon>
        <taxon>Enterobacterales</taxon>
        <taxon>Yersiniaceae</taxon>
        <taxon>Serratia</taxon>
    </lineage>
</organism>
<protein>
    <submittedName>
        <fullName evidence="1">Type VI secretion system-associated protein</fullName>
    </submittedName>
</protein>
<sequence length="36" mass="4148">MKYWMPGLVALMAVPTAQAMNYRLVYSPSQKLEVFI</sequence>
<accession>A0ABX5N6F0</accession>
<dbReference type="EMBL" id="QJQB01000603">
    <property type="protein sequence ID" value="PYA55083.1"/>
    <property type="molecule type" value="Genomic_DNA"/>
</dbReference>
<evidence type="ECO:0000313" key="1">
    <source>
        <dbReference type="EMBL" id="PYA55083.1"/>
    </source>
</evidence>
<comment type="caution">
    <text evidence="1">The sequence shown here is derived from an EMBL/GenBank/DDBJ whole genome shotgun (WGS) entry which is preliminary data.</text>
</comment>
<evidence type="ECO:0000313" key="2">
    <source>
        <dbReference type="Proteomes" id="UP000247823"/>
    </source>
</evidence>
<keyword evidence="2" id="KW-1185">Reference proteome</keyword>
<feature type="non-terminal residue" evidence="1">
    <location>
        <position position="36"/>
    </location>
</feature>
<dbReference type="Proteomes" id="UP000247823">
    <property type="component" value="Unassembled WGS sequence"/>
</dbReference>